<dbReference type="NCBIfam" id="TIGR04320">
    <property type="entry name" value="Surf_Exclu_PgrA"/>
    <property type="match status" value="1"/>
</dbReference>
<dbReference type="OrthoDB" id="2208957at2"/>
<reference evidence="9" key="1">
    <citation type="submission" date="2016-01" db="EMBL/GenBank/DDBJ databases">
        <authorList>
            <person name="Mitreva M."/>
            <person name="Pepin K.H."/>
            <person name="Mihindukulasuriya K.A."/>
            <person name="Fulton R."/>
            <person name="Fronick C."/>
            <person name="O'Laughlin M."/>
            <person name="Miner T."/>
            <person name="Herter B."/>
            <person name="Rosa B.A."/>
            <person name="Cordes M."/>
            <person name="Tomlinson C."/>
            <person name="Wollam A."/>
            <person name="Palsikar V.B."/>
            <person name="Mardis E.R."/>
            <person name="Wilson R.K."/>
        </authorList>
    </citation>
    <scope>NUCLEOTIDE SEQUENCE [LARGE SCALE GENOMIC DNA]</scope>
    <source>
        <strain evidence="9">DNF01167</strain>
    </source>
</reference>
<feature type="compositionally biased region" description="Basic and acidic residues" evidence="6">
    <location>
        <begin position="613"/>
        <end position="640"/>
    </location>
</feature>
<gene>
    <name evidence="8" type="ORF">HMPREF3186_01019</name>
</gene>
<dbReference type="AlphaFoldDB" id="A0A133ZW68"/>
<sequence length="943" mass="106568">MKQKQRFSLRKNKIGTASVLLGLTIVGASYTGSQVQAADVPVETSVKQDKTYTVSDEQVLEAKKNVDNKKIEIDNKTKEVDVNKNEIATAQNEKNELEKKVDSLVKDIDEGKKITPDVIEGVKNDIKKAETDKATKEQEFDQAQRDKVAKLNAKNTADEKVKDAQKAADEADKDVDFKKKAFDPGQIDIAKKKLTEAEKIVNEKQKQKDNAQKELDDGKKHDQDLANRRNDANSDLNSKKQNRDEKQRLLDEAKRKQKESDDALKKAFPYPTKFIATQEWLDAFNKFRSIHNEEFDLDAWKAKNPRDAYNIREEYFNQQDKAMDDFFADKNSRELDMIKKLQVLESSQPSANSLKYGNETDNKITYEINNLPQDVLLELSQYFAHLVNDARSQLGISDKIKVHLDAIEFAKEVAKSVVDNNATVDGHFGRGINDAARKRGLDTSADPGVDTERQYYENLIVSKRSDNTVTRSELFTYLYKYFDVFMHEGQLSGHYNHALSLISSKNVGVSFSHLQDGTFKLHAISINPGFVKNDTNNVEYEKRYGVATLLDNVDYPDRDVLQKAYDDVIKDVEKATQELDKATKGVTDAQNKVDGLSKIKEKTQDAQNKFNKAAKDLQDAEKEKQKAEENLRNVTEDQNSKQKALNDALNVQKQKHDELNKAKADANKAQKEYDDALKASKDKHEDLNKIIDIIQSLNKKKKDMEDNVAKLKENEKELVKVKGQLQDIVTKLTNLLQTQTKLNDQLQKLISELKGLEKEYDRLLEIYTNERKQEPPIDPKPFINIKEEVKEEDVNYKTIEQNDPTLEEGKRVVKIKGKKGRKSIKTITLSENGKVLDVVTQETMLEEVVDEVVLVGTKKPDDNSDGNPRKNPGDKLGDNLGDKPGDKAPGSSNNQPNLQSPRVYPNGLKTLPNTGKSENGMTTVAGLVALAVAARLRKKAKGN</sequence>
<accession>A0A133ZW68</accession>
<dbReference type="RefSeq" id="WP_060914182.1">
    <property type="nucleotide sequence ID" value="NZ_KQ959959.1"/>
</dbReference>
<keyword evidence="3" id="KW-0964">Secreted</keyword>
<dbReference type="Pfam" id="PF00746">
    <property type="entry name" value="Gram_pos_anchor"/>
    <property type="match status" value="1"/>
</dbReference>
<dbReference type="InterPro" id="IPR019931">
    <property type="entry name" value="LPXTG_anchor"/>
</dbReference>
<name>A0A133ZW68_9BACL</name>
<organism evidence="8 9">
    <name type="scientific">Gemella haemolysans</name>
    <dbReference type="NCBI Taxonomy" id="1379"/>
    <lineage>
        <taxon>Bacteria</taxon>
        <taxon>Bacillati</taxon>
        <taxon>Bacillota</taxon>
        <taxon>Bacilli</taxon>
        <taxon>Bacillales</taxon>
        <taxon>Gemellaceae</taxon>
        <taxon>Gemella</taxon>
    </lineage>
</organism>
<evidence type="ECO:0000313" key="9">
    <source>
        <dbReference type="Proteomes" id="UP000070355"/>
    </source>
</evidence>
<dbReference type="NCBIfam" id="TIGR01168">
    <property type="entry name" value="YSIRK_signal"/>
    <property type="match status" value="1"/>
</dbReference>
<feature type="compositionally biased region" description="Basic and acidic residues" evidence="6">
    <location>
        <begin position="156"/>
        <end position="180"/>
    </location>
</feature>
<evidence type="ECO:0000256" key="1">
    <source>
        <dbReference type="ARBA" id="ARBA00004168"/>
    </source>
</evidence>
<dbReference type="SMART" id="SM01208">
    <property type="entry name" value="G5"/>
    <property type="match status" value="1"/>
</dbReference>
<feature type="compositionally biased region" description="Polar residues" evidence="6">
    <location>
        <begin position="911"/>
        <end position="921"/>
    </location>
</feature>
<feature type="domain" description="G5" evidence="7">
    <location>
        <begin position="780"/>
        <end position="859"/>
    </location>
</feature>
<proteinExistence type="predicted"/>
<dbReference type="InterPro" id="IPR005877">
    <property type="entry name" value="YSIRK_signal_dom"/>
</dbReference>
<keyword evidence="2" id="KW-0134">Cell wall</keyword>
<dbReference type="STRING" id="1379.HMPREF3186_01019"/>
<evidence type="ECO:0000256" key="3">
    <source>
        <dbReference type="ARBA" id="ARBA00022525"/>
    </source>
</evidence>
<feature type="compositionally biased region" description="Basic and acidic residues" evidence="6">
    <location>
        <begin position="858"/>
        <end position="886"/>
    </location>
</feature>
<dbReference type="InterPro" id="IPR027607">
    <property type="entry name" value="Surf_Exclu_SEC10/PgrA"/>
</dbReference>
<evidence type="ECO:0000256" key="6">
    <source>
        <dbReference type="SAM" id="MobiDB-lite"/>
    </source>
</evidence>
<evidence type="ECO:0000256" key="2">
    <source>
        <dbReference type="ARBA" id="ARBA00022512"/>
    </source>
</evidence>
<evidence type="ECO:0000259" key="7">
    <source>
        <dbReference type="PROSITE" id="PS51109"/>
    </source>
</evidence>
<dbReference type="Gene3D" id="1.20.120.330">
    <property type="entry name" value="Nucleotidyltransferases domain 2"/>
    <property type="match status" value="1"/>
</dbReference>
<dbReference type="Pfam" id="PF07501">
    <property type="entry name" value="G5"/>
    <property type="match status" value="1"/>
</dbReference>
<feature type="region of interest" description="Disordered" evidence="6">
    <location>
        <begin position="201"/>
        <end position="263"/>
    </location>
</feature>
<dbReference type="EMBL" id="LSDC01000066">
    <property type="protein sequence ID" value="KXB59683.1"/>
    <property type="molecule type" value="Genomic_DNA"/>
</dbReference>
<dbReference type="Pfam" id="PF04650">
    <property type="entry name" value="YSIRK_signal"/>
    <property type="match status" value="1"/>
</dbReference>
<comment type="subcellular location">
    <subcellularLocation>
        <location evidence="1">Secreted</location>
        <location evidence="1">Cell wall</location>
        <topology evidence="1">Peptidoglycan-anchor</topology>
    </subcellularLocation>
</comment>
<evidence type="ECO:0000313" key="8">
    <source>
        <dbReference type="EMBL" id="KXB59683.1"/>
    </source>
</evidence>
<feature type="region of interest" description="Disordered" evidence="6">
    <location>
        <begin position="613"/>
        <end position="643"/>
    </location>
</feature>
<protein>
    <submittedName>
        <fullName evidence="8">Signal peptide protein, YSIRK family</fullName>
    </submittedName>
</protein>
<feature type="region of interest" description="Disordered" evidence="6">
    <location>
        <begin position="151"/>
        <end position="180"/>
    </location>
</feature>
<keyword evidence="4" id="KW-0732">Signal</keyword>
<comment type="caution">
    <text evidence="8">The sequence shown here is derived from an EMBL/GenBank/DDBJ whole genome shotgun (WGS) entry which is preliminary data.</text>
</comment>
<feature type="region of interest" description="Disordered" evidence="6">
    <location>
        <begin position="856"/>
        <end position="921"/>
    </location>
</feature>
<feature type="compositionally biased region" description="Polar residues" evidence="6">
    <location>
        <begin position="890"/>
        <end position="900"/>
    </location>
</feature>
<evidence type="ECO:0000256" key="4">
    <source>
        <dbReference type="ARBA" id="ARBA00022729"/>
    </source>
</evidence>
<dbReference type="InterPro" id="IPR011098">
    <property type="entry name" value="G5_dom"/>
</dbReference>
<dbReference type="PATRIC" id="fig|1379.3.peg.1003"/>
<dbReference type="Proteomes" id="UP000070355">
    <property type="component" value="Unassembled WGS sequence"/>
</dbReference>
<dbReference type="PROSITE" id="PS51109">
    <property type="entry name" value="G5"/>
    <property type="match status" value="1"/>
</dbReference>
<dbReference type="NCBIfam" id="TIGR01167">
    <property type="entry name" value="LPXTG_anchor"/>
    <property type="match status" value="1"/>
</dbReference>
<keyword evidence="5" id="KW-0572">Peptidoglycan-anchor</keyword>
<dbReference type="Gene3D" id="2.20.230.10">
    <property type="entry name" value="Resuscitation-promoting factor rpfb"/>
    <property type="match status" value="1"/>
</dbReference>
<evidence type="ECO:0000256" key="5">
    <source>
        <dbReference type="ARBA" id="ARBA00023088"/>
    </source>
</evidence>